<keyword evidence="2" id="KW-0732">Signal</keyword>
<dbReference type="AlphaFoldDB" id="A0A4R2I8J6"/>
<proteinExistence type="predicted"/>
<feature type="signal peptide" evidence="2">
    <location>
        <begin position="1"/>
        <end position="41"/>
    </location>
</feature>
<reference evidence="3 4" key="1">
    <citation type="journal article" date="2015" name="Stand. Genomic Sci.">
        <title>Genomic Encyclopedia of Bacterial and Archaeal Type Strains, Phase III: the genomes of soil and plant-associated and newly described type strains.</title>
        <authorList>
            <person name="Whitman W.B."/>
            <person name="Woyke T."/>
            <person name="Klenk H.P."/>
            <person name="Zhou Y."/>
            <person name="Lilburn T.G."/>
            <person name="Beck B.J."/>
            <person name="De Vos P."/>
            <person name="Vandamme P."/>
            <person name="Eisen J.A."/>
            <person name="Garrity G."/>
            <person name="Hugenholtz P."/>
            <person name="Kyrpides N.C."/>
        </authorList>
    </citation>
    <scope>NUCLEOTIDE SEQUENCE [LARGE SCALE GENOMIC DNA]</scope>
    <source>
        <strain evidence="3 4">A3</strain>
    </source>
</reference>
<feature type="region of interest" description="Disordered" evidence="1">
    <location>
        <begin position="117"/>
        <end position="158"/>
    </location>
</feature>
<evidence type="ECO:0000256" key="2">
    <source>
        <dbReference type="SAM" id="SignalP"/>
    </source>
</evidence>
<name>A0A4R2I8J6_9GAMM</name>
<gene>
    <name evidence="3" type="ORF">EV148_105245</name>
</gene>
<comment type="caution">
    <text evidence="3">The sequence shown here is derived from an EMBL/GenBank/DDBJ whole genome shotgun (WGS) entry which is preliminary data.</text>
</comment>
<sequence length="158" mass="16370">MPTDVPHGARTESDGDNHVKTKILRALALALSLLAAGAAFARSDIRDGNAMVQPVKGDKYSIDGAIMGKAELYGYIGGLRDDDHITGIVLKRGGSDEQRRVIGSIAKTLGLKSFEQAGGDLKEIPQPERPAAAPAIDNPPATDGQAPAAAPAEEPAGH</sequence>
<dbReference type="EMBL" id="SLWQ01000005">
    <property type="protein sequence ID" value="TCO40447.1"/>
    <property type="molecule type" value="Genomic_DNA"/>
</dbReference>
<feature type="compositionally biased region" description="Low complexity" evidence="1">
    <location>
        <begin position="130"/>
        <end position="158"/>
    </location>
</feature>
<accession>A0A4R2I8J6</accession>
<feature type="chain" id="PRO_5020580329" evidence="2">
    <location>
        <begin position="42"/>
        <end position="158"/>
    </location>
</feature>
<protein>
    <submittedName>
        <fullName evidence="3">Uncharacterized protein</fullName>
    </submittedName>
</protein>
<keyword evidence="4" id="KW-1185">Reference proteome</keyword>
<evidence type="ECO:0000256" key="1">
    <source>
        <dbReference type="SAM" id="MobiDB-lite"/>
    </source>
</evidence>
<evidence type="ECO:0000313" key="4">
    <source>
        <dbReference type="Proteomes" id="UP000294862"/>
    </source>
</evidence>
<organism evidence="3 4">
    <name type="scientific">Dokdonella fugitiva</name>
    <dbReference type="NCBI Taxonomy" id="328517"/>
    <lineage>
        <taxon>Bacteria</taxon>
        <taxon>Pseudomonadati</taxon>
        <taxon>Pseudomonadota</taxon>
        <taxon>Gammaproteobacteria</taxon>
        <taxon>Lysobacterales</taxon>
        <taxon>Rhodanobacteraceae</taxon>
        <taxon>Dokdonella</taxon>
    </lineage>
</organism>
<evidence type="ECO:0000313" key="3">
    <source>
        <dbReference type="EMBL" id="TCO40447.1"/>
    </source>
</evidence>
<dbReference type="Proteomes" id="UP000294862">
    <property type="component" value="Unassembled WGS sequence"/>
</dbReference>